<reference evidence="1" key="1">
    <citation type="submission" date="2017-08" db="EMBL/GenBank/DDBJ databases">
        <authorList>
            <person name="Imhoff J.F."/>
            <person name="Rahn T."/>
            <person name="Kuenzel S."/>
            <person name="Neulinger S.C."/>
        </authorList>
    </citation>
    <scope>NUCLEOTIDE SEQUENCE</scope>
    <source>
        <strain evidence="1">DSM 9154</strain>
    </source>
</reference>
<organism evidence="1 2">
    <name type="scientific">Rhodovibrio salinarum</name>
    <dbReference type="NCBI Taxonomy" id="1087"/>
    <lineage>
        <taxon>Bacteria</taxon>
        <taxon>Pseudomonadati</taxon>
        <taxon>Pseudomonadota</taxon>
        <taxon>Alphaproteobacteria</taxon>
        <taxon>Rhodospirillales</taxon>
        <taxon>Rhodovibrionaceae</taxon>
        <taxon>Rhodovibrio</taxon>
    </lineage>
</organism>
<evidence type="ECO:0000313" key="2">
    <source>
        <dbReference type="Proteomes" id="UP000778970"/>
    </source>
</evidence>
<proteinExistence type="predicted"/>
<sequence length="279" mass="29080">MLLAIALTGCGELPRPFKPETKGDNALLLLPDRTGVAVGSVTGDLPHGAAMARAMAEALRRENVPADVGVGNRRTHWLLGAAEVTGRGNGQVARRFVWELYDANGDPVTTVTRSVSLPADDWRAGASETLQQVASRAAPEIAAALQGPAPESATLPGFPEGTQIAITEVTGRPAELARALTGAMAAQLRQRGLPLTDRPGTDDVVLTGKLVTDQMAGAGGQRLQVTWVVRRQGADARLGDLRQANAVPRAQLAAPQRLAQTIAGAAVPGVLQVLREAGR</sequence>
<keyword evidence="2" id="KW-1185">Reference proteome</keyword>
<name>A0A934V0R7_9PROT</name>
<accession>A0A934V0R7</accession>
<dbReference type="RefSeq" id="WP_027289587.1">
    <property type="nucleotide sequence ID" value="NZ_NRRE01000028.1"/>
</dbReference>
<evidence type="ECO:0000313" key="1">
    <source>
        <dbReference type="EMBL" id="MBK1698592.1"/>
    </source>
</evidence>
<dbReference type="AlphaFoldDB" id="A0A934V0R7"/>
<protein>
    <submittedName>
        <fullName evidence="1">Uncharacterized protein</fullName>
    </submittedName>
</protein>
<gene>
    <name evidence="1" type="ORF">CKO21_15190</name>
</gene>
<dbReference type="EMBL" id="NRRE01000028">
    <property type="protein sequence ID" value="MBK1698592.1"/>
    <property type="molecule type" value="Genomic_DNA"/>
</dbReference>
<reference evidence="1" key="2">
    <citation type="journal article" date="2020" name="Microorganisms">
        <title>Osmotic Adaptation and Compatible Solute Biosynthesis of Phototrophic Bacteria as Revealed from Genome Analyses.</title>
        <authorList>
            <person name="Imhoff J.F."/>
            <person name="Rahn T."/>
            <person name="Kunzel S."/>
            <person name="Keller A."/>
            <person name="Neulinger S.C."/>
        </authorList>
    </citation>
    <scope>NUCLEOTIDE SEQUENCE</scope>
    <source>
        <strain evidence="1">DSM 9154</strain>
    </source>
</reference>
<dbReference type="Proteomes" id="UP000778970">
    <property type="component" value="Unassembled WGS sequence"/>
</dbReference>
<comment type="caution">
    <text evidence="1">The sequence shown here is derived from an EMBL/GenBank/DDBJ whole genome shotgun (WGS) entry which is preliminary data.</text>
</comment>